<protein>
    <submittedName>
        <fullName evidence="1">Uncharacterized protein</fullName>
    </submittedName>
</protein>
<keyword evidence="2" id="KW-1185">Reference proteome</keyword>
<evidence type="ECO:0000313" key="2">
    <source>
        <dbReference type="Proteomes" id="UP001233999"/>
    </source>
</evidence>
<proteinExistence type="predicted"/>
<organism evidence="1 2">
    <name type="scientific">Diploptera punctata</name>
    <name type="common">Pacific beetle cockroach</name>
    <dbReference type="NCBI Taxonomy" id="6984"/>
    <lineage>
        <taxon>Eukaryota</taxon>
        <taxon>Metazoa</taxon>
        <taxon>Ecdysozoa</taxon>
        <taxon>Arthropoda</taxon>
        <taxon>Hexapoda</taxon>
        <taxon>Insecta</taxon>
        <taxon>Pterygota</taxon>
        <taxon>Neoptera</taxon>
        <taxon>Polyneoptera</taxon>
        <taxon>Dictyoptera</taxon>
        <taxon>Blattodea</taxon>
        <taxon>Blaberoidea</taxon>
        <taxon>Blaberidae</taxon>
        <taxon>Diplopterinae</taxon>
        <taxon>Diploptera</taxon>
    </lineage>
</organism>
<gene>
    <name evidence="1" type="ORF">L9F63_015116</name>
</gene>
<name>A0AAD8A6F9_DIPPU</name>
<reference evidence="1" key="2">
    <citation type="submission" date="2023-05" db="EMBL/GenBank/DDBJ databases">
        <authorList>
            <person name="Fouks B."/>
        </authorList>
    </citation>
    <scope>NUCLEOTIDE SEQUENCE</scope>
    <source>
        <strain evidence="1">Stay&amp;Tobe</strain>
        <tissue evidence="1">Testes</tissue>
    </source>
</reference>
<dbReference type="EMBL" id="JASPKZ010003446">
    <property type="protein sequence ID" value="KAJ9593346.1"/>
    <property type="molecule type" value="Genomic_DNA"/>
</dbReference>
<dbReference type="Proteomes" id="UP001233999">
    <property type="component" value="Unassembled WGS sequence"/>
</dbReference>
<feature type="non-terminal residue" evidence="1">
    <location>
        <position position="1"/>
    </location>
</feature>
<dbReference type="AlphaFoldDB" id="A0AAD8A6F9"/>
<comment type="caution">
    <text evidence="1">The sequence shown here is derived from an EMBL/GenBank/DDBJ whole genome shotgun (WGS) entry which is preliminary data.</text>
</comment>
<reference evidence="1" key="1">
    <citation type="journal article" date="2023" name="IScience">
        <title>Live-bearing cockroach genome reveals convergent evolutionary mechanisms linked to viviparity in insects and beyond.</title>
        <authorList>
            <person name="Fouks B."/>
            <person name="Harrison M.C."/>
            <person name="Mikhailova A.A."/>
            <person name="Marchal E."/>
            <person name="English S."/>
            <person name="Carruthers M."/>
            <person name="Jennings E.C."/>
            <person name="Chiamaka E.L."/>
            <person name="Frigard R.A."/>
            <person name="Pippel M."/>
            <person name="Attardo G.M."/>
            <person name="Benoit J.B."/>
            <person name="Bornberg-Bauer E."/>
            <person name="Tobe S.S."/>
        </authorList>
    </citation>
    <scope>NUCLEOTIDE SEQUENCE</scope>
    <source>
        <strain evidence="1">Stay&amp;Tobe</strain>
    </source>
</reference>
<feature type="non-terminal residue" evidence="1">
    <location>
        <position position="223"/>
    </location>
</feature>
<accession>A0AAD8A6F9</accession>
<evidence type="ECO:0000313" key="1">
    <source>
        <dbReference type="EMBL" id="KAJ9593346.1"/>
    </source>
</evidence>
<sequence length="223" mass="24880">VSPSLSPSTPKGADGSPSLNPSIWVIITYITNFTNSTTSLIINPDILWGIPRAGRYAVGGQGIVLSPRNLRGLVLDGHFLPSETCISSVETSALVTLKQFSTSRTGRLPGIRLMLHPPIFIHSFVTQSEVYDMSASDNPEKRTHTLGLRQTGLRFQVQESNRKDKRFTLNKIATYKLQHLALNIFENELYQEQLQFQTSERWSTADIEQNCVSDSPLCEQFIA</sequence>